<comment type="caution">
    <text evidence="1">The sequence shown here is derived from an EMBL/GenBank/DDBJ whole genome shotgun (WGS) entry which is preliminary data.</text>
</comment>
<dbReference type="RefSeq" id="WP_151576017.1">
    <property type="nucleotide sequence ID" value="NZ_WBOT01000012.1"/>
</dbReference>
<proteinExistence type="predicted"/>
<gene>
    <name evidence="1" type="ORF">F7732_21200</name>
</gene>
<dbReference type="Proteomes" id="UP000441354">
    <property type="component" value="Unassembled WGS sequence"/>
</dbReference>
<dbReference type="EMBL" id="WBOT01000012">
    <property type="protein sequence ID" value="KAB2329444.1"/>
    <property type="molecule type" value="Genomic_DNA"/>
</dbReference>
<name>A0A7V7RI10_9BACI</name>
<evidence type="ECO:0000313" key="1">
    <source>
        <dbReference type="EMBL" id="KAB2329444.1"/>
    </source>
</evidence>
<organism evidence="1 2">
    <name type="scientific">Bacillus mesophilum</name>
    <dbReference type="NCBI Taxonomy" id="1071718"/>
    <lineage>
        <taxon>Bacteria</taxon>
        <taxon>Bacillati</taxon>
        <taxon>Bacillota</taxon>
        <taxon>Bacilli</taxon>
        <taxon>Bacillales</taxon>
        <taxon>Bacillaceae</taxon>
        <taxon>Bacillus</taxon>
    </lineage>
</organism>
<reference evidence="1 2" key="1">
    <citation type="journal article" date="2014" name="Arch. Microbiol.">
        <title>Bacillus mesophilum sp. nov., strain IITR-54T, a novel 4-chlorobiphenyl dechlorinating bacterium.</title>
        <authorList>
            <person name="Manickam N."/>
            <person name="Singh N.K."/>
            <person name="Bajaj A."/>
            <person name="Kumar R.M."/>
            <person name="Kaur G."/>
            <person name="Kaur N."/>
            <person name="Bala M."/>
            <person name="Kumar A."/>
            <person name="Mayilraj S."/>
        </authorList>
    </citation>
    <scope>NUCLEOTIDE SEQUENCE [LARGE SCALE GENOMIC DNA]</scope>
    <source>
        <strain evidence="1 2">IITR-54</strain>
    </source>
</reference>
<sequence>MRRVHQERNTIRDVLWNIYLDQYETIFEECKDGKSLSEVVRRSIDFGMENQLNKKFKSNRDPKRSLRKVQINMTQKQYMWFESKFPNRKKSEGLRFVIDTYLKLGRV</sequence>
<dbReference type="AlphaFoldDB" id="A0A7V7RI10"/>
<evidence type="ECO:0000313" key="2">
    <source>
        <dbReference type="Proteomes" id="UP000441354"/>
    </source>
</evidence>
<protein>
    <submittedName>
        <fullName evidence="1">Uncharacterized protein</fullName>
    </submittedName>
</protein>
<accession>A0A7V7RI10</accession>
<keyword evidence="2" id="KW-1185">Reference proteome</keyword>